<evidence type="ECO:0000256" key="6">
    <source>
        <dbReference type="SAM" id="Phobius"/>
    </source>
</evidence>
<feature type="transmembrane region" description="Helical" evidence="6">
    <location>
        <begin position="336"/>
        <end position="357"/>
    </location>
</feature>
<proteinExistence type="predicted"/>
<evidence type="ECO:0000313" key="9">
    <source>
        <dbReference type="Proteomes" id="UP000550729"/>
    </source>
</evidence>
<dbReference type="Gene3D" id="1.20.1720.10">
    <property type="entry name" value="Multidrug resistance protein D"/>
    <property type="match status" value="1"/>
</dbReference>
<dbReference type="GO" id="GO:0005886">
    <property type="term" value="C:plasma membrane"/>
    <property type="evidence" value="ECO:0007669"/>
    <property type="project" value="UniProtKB-SubCell"/>
</dbReference>
<feature type="transmembrane region" description="Helical" evidence="6">
    <location>
        <begin position="62"/>
        <end position="79"/>
    </location>
</feature>
<sequence length="462" mass="48124">MITRPLSRRRPDRPASPEVFDRRLLTPMLAATVLNPINSAIIAVSLIPIARAFGVPLAHAQWLVSGLYLATAVGQPVVGRIVDLFGPRKPYLVLTGLVGVAGVLGMLAPNLDVLIAARILLGVGTCAGFPVSMYLIRSEARRTGKDSPAVVLTALSVCAQAVAALGPSLGGGLILLGGWRASFAVNIPLALFCLYFGARRLPTVRGDATIRAIDWPGVVLFGGALSAALLYLMNPQLSQAYLLAVAVVLAVVLVVVERRRDDPFLDLRVLSGNRPLMATYTRNMVAYIVSYSFLYGLAQWMQDGRGLSPSAAGLLQLPLATASIVVASLTGRSPRIWGKLVVGAAFQVIAAGLLLTLHSASGVGLLVVVAVCAGIPQGLNGLGNQNAVYSQADPARIAASAGLLRTSMYVGAMTSSVVLAQVFGADATTGGLHRLAYVLLVVAGLGVLMVVGDRSLRRIGSG</sequence>
<protein>
    <submittedName>
        <fullName evidence="8">MFS transporter</fullName>
    </submittedName>
</protein>
<evidence type="ECO:0000256" key="3">
    <source>
        <dbReference type="ARBA" id="ARBA00022692"/>
    </source>
</evidence>
<name>A0A848KM17_9ACTN</name>
<feature type="transmembrane region" description="Helical" evidence="6">
    <location>
        <begin position="403"/>
        <end position="423"/>
    </location>
</feature>
<feature type="transmembrane region" description="Helical" evidence="6">
    <location>
        <begin position="310"/>
        <end position="329"/>
    </location>
</feature>
<dbReference type="InterPro" id="IPR020846">
    <property type="entry name" value="MFS_dom"/>
</dbReference>
<dbReference type="InterPro" id="IPR036259">
    <property type="entry name" value="MFS_trans_sf"/>
</dbReference>
<gene>
    <name evidence="8" type="ORF">HH308_02765</name>
</gene>
<dbReference type="AlphaFoldDB" id="A0A848KM17"/>
<evidence type="ECO:0000256" key="4">
    <source>
        <dbReference type="ARBA" id="ARBA00022989"/>
    </source>
</evidence>
<feature type="transmembrane region" description="Helical" evidence="6">
    <location>
        <begin position="148"/>
        <end position="166"/>
    </location>
</feature>
<feature type="transmembrane region" description="Helical" evidence="6">
    <location>
        <begin position="363"/>
        <end position="382"/>
    </location>
</feature>
<dbReference type="RefSeq" id="WP_170192648.1">
    <property type="nucleotide sequence ID" value="NZ_JABBNB010000002.1"/>
</dbReference>
<evidence type="ECO:0000313" key="8">
    <source>
        <dbReference type="EMBL" id="NMO00134.1"/>
    </source>
</evidence>
<evidence type="ECO:0000256" key="2">
    <source>
        <dbReference type="ARBA" id="ARBA00022448"/>
    </source>
</evidence>
<reference evidence="8 9" key="1">
    <citation type="submission" date="2020-04" db="EMBL/GenBank/DDBJ databases">
        <title>Gordonia sp. nov. TBRC 11910.</title>
        <authorList>
            <person name="Suriyachadkun C."/>
        </authorList>
    </citation>
    <scope>NUCLEOTIDE SEQUENCE [LARGE SCALE GENOMIC DNA]</scope>
    <source>
        <strain evidence="8 9">TBRC 11910</strain>
    </source>
</reference>
<evidence type="ECO:0000256" key="1">
    <source>
        <dbReference type="ARBA" id="ARBA00004651"/>
    </source>
</evidence>
<dbReference type="Pfam" id="PF07690">
    <property type="entry name" value="MFS_1"/>
    <property type="match status" value="1"/>
</dbReference>
<dbReference type="SUPFAM" id="SSF103473">
    <property type="entry name" value="MFS general substrate transporter"/>
    <property type="match status" value="1"/>
</dbReference>
<keyword evidence="3 6" id="KW-0812">Transmembrane</keyword>
<keyword evidence="2" id="KW-0813">Transport</keyword>
<dbReference type="Gene3D" id="1.20.1250.20">
    <property type="entry name" value="MFS general substrate transporter like domains"/>
    <property type="match status" value="1"/>
</dbReference>
<feature type="transmembrane region" description="Helical" evidence="6">
    <location>
        <begin position="178"/>
        <end position="198"/>
    </location>
</feature>
<feature type="transmembrane region" description="Helical" evidence="6">
    <location>
        <begin position="210"/>
        <end position="233"/>
    </location>
</feature>
<feature type="transmembrane region" description="Helical" evidence="6">
    <location>
        <begin position="239"/>
        <end position="256"/>
    </location>
</feature>
<keyword evidence="9" id="KW-1185">Reference proteome</keyword>
<evidence type="ECO:0000256" key="5">
    <source>
        <dbReference type="ARBA" id="ARBA00023136"/>
    </source>
</evidence>
<feature type="domain" description="Major facilitator superfamily (MFS) profile" evidence="7">
    <location>
        <begin position="24"/>
        <end position="455"/>
    </location>
</feature>
<keyword evidence="5 6" id="KW-0472">Membrane</keyword>
<comment type="caution">
    <text evidence="8">The sequence shown here is derived from an EMBL/GenBank/DDBJ whole genome shotgun (WGS) entry which is preliminary data.</text>
</comment>
<dbReference type="PANTHER" id="PTHR42718:SF9">
    <property type="entry name" value="MAJOR FACILITATOR SUPERFAMILY MULTIDRUG TRANSPORTER MFSC"/>
    <property type="match status" value="1"/>
</dbReference>
<accession>A0A848KM17</accession>
<evidence type="ECO:0000259" key="7">
    <source>
        <dbReference type="PROSITE" id="PS50850"/>
    </source>
</evidence>
<dbReference type="EMBL" id="JABBNB010000002">
    <property type="protein sequence ID" value="NMO00134.1"/>
    <property type="molecule type" value="Genomic_DNA"/>
</dbReference>
<feature type="transmembrane region" description="Helical" evidence="6">
    <location>
        <begin position="91"/>
        <end position="109"/>
    </location>
</feature>
<feature type="transmembrane region" description="Helical" evidence="6">
    <location>
        <begin position="435"/>
        <end position="452"/>
    </location>
</feature>
<dbReference type="InterPro" id="IPR011701">
    <property type="entry name" value="MFS"/>
</dbReference>
<dbReference type="GO" id="GO:0022857">
    <property type="term" value="F:transmembrane transporter activity"/>
    <property type="evidence" value="ECO:0007669"/>
    <property type="project" value="InterPro"/>
</dbReference>
<dbReference type="PROSITE" id="PS50850">
    <property type="entry name" value="MFS"/>
    <property type="match status" value="1"/>
</dbReference>
<organism evidence="8 9">
    <name type="scientific">Gordonia asplenii</name>
    <dbReference type="NCBI Taxonomy" id="2725283"/>
    <lineage>
        <taxon>Bacteria</taxon>
        <taxon>Bacillati</taxon>
        <taxon>Actinomycetota</taxon>
        <taxon>Actinomycetes</taxon>
        <taxon>Mycobacteriales</taxon>
        <taxon>Gordoniaceae</taxon>
        <taxon>Gordonia</taxon>
    </lineage>
</organism>
<dbReference type="PANTHER" id="PTHR42718">
    <property type="entry name" value="MAJOR FACILITATOR SUPERFAMILY MULTIDRUG TRANSPORTER MFSC"/>
    <property type="match status" value="1"/>
</dbReference>
<feature type="transmembrane region" description="Helical" evidence="6">
    <location>
        <begin position="115"/>
        <end position="136"/>
    </location>
</feature>
<comment type="subcellular location">
    <subcellularLocation>
        <location evidence="1">Cell membrane</location>
        <topology evidence="1">Multi-pass membrane protein</topology>
    </subcellularLocation>
</comment>
<keyword evidence="4 6" id="KW-1133">Transmembrane helix</keyword>
<dbReference type="Proteomes" id="UP000550729">
    <property type="component" value="Unassembled WGS sequence"/>
</dbReference>
<feature type="transmembrane region" description="Helical" evidence="6">
    <location>
        <begin position="277"/>
        <end position="298"/>
    </location>
</feature>